<dbReference type="InterPro" id="IPR036047">
    <property type="entry name" value="F-box-like_dom_sf"/>
</dbReference>
<reference evidence="1" key="1">
    <citation type="journal article" date="2022" name="IScience">
        <title>Evolution of zygomycete secretomes and the origins of terrestrial fungal ecologies.</title>
        <authorList>
            <person name="Chang Y."/>
            <person name="Wang Y."/>
            <person name="Mondo S."/>
            <person name="Ahrendt S."/>
            <person name="Andreopoulos W."/>
            <person name="Barry K."/>
            <person name="Beard J."/>
            <person name="Benny G.L."/>
            <person name="Blankenship S."/>
            <person name="Bonito G."/>
            <person name="Cuomo C."/>
            <person name="Desiro A."/>
            <person name="Gervers K.A."/>
            <person name="Hundley H."/>
            <person name="Kuo A."/>
            <person name="LaButti K."/>
            <person name="Lang B.F."/>
            <person name="Lipzen A."/>
            <person name="O'Donnell K."/>
            <person name="Pangilinan J."/>
            <person name="Reynolds N."/>
            <person name="Sandor L."/>
            <person name="Smith M.E."/>
            <person name="Tsang A."/>
            <person name="Grigoriev I.V."/>
            <person name="Stajich J.E."/>
            <person name="Spatafora J.W."/>
        </authorList>
    </citation>
    <scope>NUCLEOTIDE SEQUENCE</scope>
    <source>
        <strain evidence="1">RSA 2281</strain>
    </source>
</reference>
<proteinExistence type="predicted"/>
<accession>A0AAD5KEH4</accession>
<evidence type="ECO:0000313" key="2">
    <source>
        <dbReference type="Proteomes" id="UP001209540"/>
    </source>
</evidence>
<name>A0AAD5KEH4_9FUNG</name>
<gene>
    <name evidence="1" type="ORF">BDA99DRAFT_559446</name>
</gene>
<dbReference type="Proteomes" id="UP001209540">
    <property type="component" value="Unassembled WGS sequence"/>
</dbReference>
<protein>
    <recommendedName>
        <fullName evidence="3">F-box domain-containing protein</fullName>
    </recommendedName>
</protein>
<comment type="caution">
    <text evidence="1">The sequence shown here is derived from an EMBL/GenBank/DDBJ whole genome shotgun (WGS) entry which is preliminary data.</text>
</comment>
<dbReference type="EMBL" id="JAIXMP010000012">
    <property type="protein sequence ID" value="KAI9264149.1"/>
    <property type="molecule type" value="Genomic_DNA"/>
</dbReference>
<keyword evidence="2" id="KW-1185">Reference proteome</keyword>
<organism evidence="1 2">
    <name type="scientific">Phascolomyces articulosus</name>
    <dbReference type="NCBI Taxonomy" id="60185"/>
    <lineage>
        <taxon>Eukaryota</taxon>
        <taxon>Fungi</taxon>
        <taxon>Fungi incertae sedis</taxon>
        <taxon>Mucoromycota</taxon>
        <taxon>Mucoromycotina</taxon>
        <taxon>Mucoromycetes</taxon>
        <taxon>Mucorales</taxon>
        <taxon>Lichtheimiaceae</taxon>
        <taxon>Phascolomyces</taxon>
    </lineage>
</organism>
<sequence length="90" mass="10360">MELNENRIGFVSILPTELSDCIFVELDETSKEFRLTVSKTWRATILACAVTWSNLEMDDNDLNVEERISEEESQAYLSGTYRCFQIPSSE</sequence>
<evidence type="ECO:0000313" key="1">
    <source>
        <dbReference type="EMBL" id="KAI9264149.1"/>
    </source>
</evidence>
<dbReference type="SUPFAM" id="SSF81383">
    <property type="entry name" value="F-box domain"/>
    <property type="match status" value="1"/>
</dbReference>
<evidence type="ECO:0008006" key="3">
    <source>
        <dbReference type="Google" id="ProtNLM"/>
    </source>
</evidence>
<reference evidence="1" key="2">
    <citation type="submission" date="2023-02" db="EMBL/GenBank/DDBJ databases">
        <authorList>
            <consortium name="DOE Joint Genome Institute"/>
            <person name="Mondo S.J."/>
            <person name="Chang Y."/>
            <person name="Wang Y."/>
            <person name="Ahrendt S."/>
            <person name="Andreopoulos W."/>
            <person name="Barry K."/>
            <person name="Beard J."/>
            <person name="Benny G.L."/>
            <person name="Blankenship S."/>
            <person name="Bonito G."/>
            <person name="Cuomo C."/>
            <person name="Desiro A."/>
            <person name="Gervers K.A."/>
            <person name="Hundley H."/>
            <person name="Kuo A."/>
            <person name="LaButti K."/>
            <person name="Lang B.F."/>
            <person name="Lipzen A."/>
            <person name="O'Donnell K."/>
            <person name="Pangilinan J."/>
            <person name="Reynolds N."/>
            <person name="Sandor L."/>
            <person name="Smith M.W."/>
            <person name="Tsang A."/>
            <person name="Grigoriev I.V."/>
            <person name="Stajich J.E."/>
            <person name="Spatafora J.W."/>
        </authorList>
    </citation>
    <scope>NUCLEOTIDE SEQUENCE</scope>
    <source>
        <strain evidence="1">RSA 2281</strain>
    </source>
</reference>
<dbReference type="AlphaFoldDB" id="A0AAD5KEH4"/>